<keyword evidence="8" id="KW-1185">Reference proteome</keyword>
<dbReference type="SUPFAM" id="SSF54060">
    <property type="entry name" value="His-Me finger endonucleases"/>
    <property type="match status" value="1"/>
</dbReference>
<evidence type="ECO:0000256" key="5">
    <source>
        <dbReference type="SAM" id="MobiDB-lite"/>
    </source>
</evidence>
<dbReference type="InterPro" id="IPR044925">
    <property type="entry name" value="His-Me_finger_sf"/>
</dbReference>
<evidence type="ECO:0000256" key="1">
    <source>
        <dbReference type="ARBA" id="ARBA00006429"/>
    </source>
</evidence>
<feature type="compositionally biased region" description="Polar residues" evidence="5">
    <location>
        <begin position="453"/>
        <end position="463"/>
    </location>
</feature>
<dbReference type="Pfam" id="PF04231">
    <property type="entry name" value="Endonuclease_1"/>
    <property type="match status" value="1"/>
</dbReference>
<reference evidence="7" key="2">
    <citation type="submission" date="2020-09" db="EMBL/GenBank/DDBJ databases">
        <authorList>
            <person name="Sun Q."/>
            <person name="Ohkuma M."/>
        </authorList>
    </citation>
    <scope>NUCLEOTIDE SEQUENCE</scope>
    <source>
        <strain evidence="7">JCM 12862</strain>
    </source>
</reference>
<evidence type="ECO:0000313" key="7">
    <source>
        <dbReference type="EMBL" id="GGK17927.1"/>
    </source>
</evidence>
<organism evidence="7 8">
    <name type="scientific">Yeosuana aromativorans</name>
    <dbReference type="NCBI Taxonomy" id="288019"/>
    <lineage>
        <taxon>Bacteria</taxon>
        <taxon>Pseudomonadati</taxon>
        <taxon>Bacteroidota</taxon>
        <taxon>Flavobacteriia</taxon>
        <taxon>Flavobacteriales</taxon>
        <taxon>Flavobacteriaceae</taxon>
        <taxon>Yeosuana</taxon>
    </lineage>
</organism>
<dbReference type="GO" id="GO:0004518">
    <property type="term" value="F:nuclease activity"/>
    <property type="evidence" value="ECO:0007669"/>
    <property type="project" value="UniProtKB-KW"/>
</dbReference>
<evidence type="ECO:0000256" key="4">
    <source>
        <dbReference type="ARBA" id="ARBA00022801"/>
    </source>
</evidence>
<evidence type="ECO:0000256" key="3">
    <source>
        <dbReference type="ARBA" id="ARBA00022729"/>
    </source>
</evidence>
<dbReference type="Pfam" id="PF18962">
    <property type="entry name" value="Por_Secre_tail"/>
    <property type="match status" value="1"/>
</dbReference>
<dbReference type="InterPro" id="IPR007346">
    <property type="entry name" value="Endonuclease-I"/>
</dbReference>
<feature type="region of interest" description="Disordered" evidence="5">
    <location>
        <begin position="446"/>
        <end position="468"/>
    </location>
</feature>
<evidence type="ECO:0000313" key="8">
    <source>
        <dbReference type="Proteomes" id="UP000612329"/>
    </source>
</evidence>
<name>A0A8J3BKN5_9FLAO</name>
<dbReference type="EMBL" id="BMNR01000002">
    <property type="protein sequence ID" value="GGK17927.1"/>
    <property type="molecule type" value="Genomic_DNA"/>
</dbReference>
<proteinExistence type="inferred from homology"/>
<evidence type="ECO:0000256" key="2">
    <source>
        <dbReference type="ARBA" id="ARBA00022722"/>
    </source>
</evidence>
<comment type="similarity">
    <text evidence="1">Belongs to the EndA/NucM nuclease family.</text>
</comment>
<dbReference type="InterPro" id="IPR026444">
    <property type="entry name" value="Secre_tail"/>
</dbReference>
<reference evidence="7" key="1">
    <citation type="journal article" date="2014" name="Int. J. Syst. Evol. Microbiol.">
        <title>Complete genome sequence of Corynebacterium casei LMG S-19264T (=DSM 44701T), isolated from a smear-ripened cheese.</title>
        <authorList>
            <consortium name="US DOE Joint Genome Institute (JGI-PGF)"/>
            <person name="Walter F."/>
            <person name="Albersmeier A."/>
            <person name="Kalinowski J."/>
            <person name="Ruckert C."/>
        </authorList>
    </citation>
    <scope>NUCLEOTIDE SEQUENCE</scope>
    <source>
        <strain evidence="7">JCM 12862</strain>
    </source>
</reference>
<gene>
    <name evidence="7" type="ORF">GCM10007962_10180</name>
</gene>
<keyword evidence="2" id="KW-0540">Nuclease</keyword>
<feature type="domain" description="Secretion system C-terminal sorting" evidence="6">
    <location>
        <begin position="581"/>
        <end position="648"/>
    </location>
</feature>
<dbReference type="AlphaFoldDB" id="A0A8J3BKN5"/>
<accession>A0A8J3BKN5</accession>
<dbReference type="GO" id="GO:0016787">
    <property type="term" value="F:hydrolase activity"/>
    <property type="evidence" value="ECO:0007669"/>
    <property type="project" value="UniProtKB-KW"/>
</dbReference>
<keyword evidence="3" id="KW-0732">Signal</keyword>
<dbReference type="PANTHER" id="PTHR33607:SF2">
    <property type="entry name" value="ENDONUCLEASE-1"/>
    <property type="match status" value="1"/>
</dbReference>
<dbReference type="Gene3D" id="2.60.40.2030">
    <property type="match status" value="1"/>
</dbReference>
<sequence length="649" mass="71030">MVQLSFGQIVINELDCDTPGTDDAEFLELKSDAPNFPLDGYVVVFFNGSTNPDTGENRSYMALDLDGYSTDVNGLLLIGSNTVSPIPQYIIPSNTIQNGADAVAVYQANDYDFPDLTTAYVDGALIDVLIYETNDSDGTGLVPIFSAFNPSIQMINEGAGGNANSIQRNNDGSYTVGTPTPRQLNDGSGIVLNGLLTTIAQTQYNEGDSFDITFTTEQNVTSDLSFSISLNNGSFNTSDYTGTTSLTIPTGQNSVTTTISLTDDSDDEGDEVLKISVLSLPTEYLKLNDKLEIRVVDNDYVVAAWGTPLNPTYGVVSSTQPAGYYDSLDGFSGAALKQAIQDIIANPAVVRAQTYADIIDILKEADQNPANSNQVWLLYTEQGRAKLDYQGSSSSSTGKWNREHVYCRSRGGFYSIKDDDIPDGKDIYWTTTADSLRHGNSDAHALRAADGPENSSRNNQNYGASEYDGPLGNSGSFKGDVARSIFYMVTRYNGIDVVNGYPVDTTPGFIGDLATLLEWHRNDPPDDYEMNRNNIVYTWQHNRNPFIDEPDLVEYLWGTHAGELWSQSLSVNDHDLVHVQVFPNPAKNGFYIKGIKAETRVELYSIDGRKIEGFKTNHDTFVDDNLSSGLYLLKLTSRGLSSLKKIIVE</sequence>
<evidence type="ECO:0000259" key="6">
    <source>
        <dbReference type="Pfam" id="PF18962"/>
    </source>
</evidence>
<dbReference type="InterPro" id="IPR038081">
    <property type="entry name" value="CalX-like_sf"/>
</dbReference>
<dbReference type="SUPFAM" id="SSF141072">
    <property type="entry name" value="CalX-like"/>
    <property type="match status" value="1"/>
</dbReference>
<dbReference type="NCBIfam" id="TIGR04183">
    <property type="entry name" value="Por_Secre_tail"/>
    <property type="match status" value="1"/>
</dbReference>
<keyword evidence="4" id="KW-0378">Hydrolase</keyword>
<protein>
    <submittedName>
        <fullName evidence="7">Ribonuclease</fullName>
    </submittedName>
</protein>
<dbReference type="Proteomes" id="UP000612329">
    <property type="component" value="Unassembled WGS sequence"/>
</dbReference>
<comment type="caution">
    <text evidence="7">The sequence shown here is derived from an EMBL/GenBank/DDBJ whole genome shotgun (WGS) entry which is preliminary data.</text>
</comment>
<dbReference type="PANTHER" id="PTHR33607">
    <property type="entry name" value="ENDONUCLEASE-1"/>
    <property type="match status" value="1"/>
</dbReference>